<feature type="domain" description="Bacterial repeat" evidence="1">
    <location>
        <begin position="348"/>
        <end position="419"/>
    </location>
</feature>
<dbReference type="InterPro" id="IPR029865">
    <property type="entry name" value="KIAA0319-like"/>
</dbReference>
<proteinExistence type="predicted"/>
<dbReference type="EMBL" id="LBZL01000017">
    <property type="protein sequence ID" value="KKR69985.1"/>
    <property type="molecule type" value="Genomic_DNA"/>
</dbReference>
<evidence type="ECO:0000313" key="3">
    <source>
        <dbReference type="Proteomes" id="UP000034452"/>
    </source>
</evidence>
<dbReference type="PANTHER" id="PTHR46182">
    <property type="entry name" value="FI19480P1"/>
    <property type="match status" value="1"/>
</dbReference>
<dbReference type="Pfam" id="PF18998">
    <property type="entry name" value="Flg_new_2"/>
    <property type="match status" value="1"/>
</dbReference>
<reference evidence="2 3" key="1">
    <citation type="journal article" date="2015" name="Nature">
        <title>rRNA introns, odd ribosomes, and small enigmatic genomes across a large radiation of phyla.</title>
        <authorList>
            <person name="Brown C.T."/>
            <person name="Hug L.A."/>
            <person name="Thomas B.C."/>
            <person name="Sharon I."/>
            <person name="Castelle C.J."/>
            <person name="Singh A."/>
            <person name="Wilkins M.J."/>
            <person name="Williams K.H."/>
            <person name="Banfield J.F."/>
        </authorList>
    </citation>
    <scope>NUCLEOTIDE SEQUENCE [LARGE SCALE GENOMIC DNA]</scope>
</reference>
<feature type="non-terminal residue" evidence="2">
    <location>
        <position position="453"/>
    </location>
</feature>
<dbReference type="InterPro" id="IPR013783">
    <property type="entry name" value="Ig-like_fold"/>
</dbReference>
<protein>
    <recommendedName>
        <fullName evidence="1">Bacterial repeat domain-containing protein</fullName>
    </recommendedName>
</protein>
<dbReference type="Pfam" id="PF22352">
    <property type="entry name" value="K319L-like_PKD"/>
    <property type="match status" value="1"/>
</dbReference>
<gene>
    <name evidence="2" type="ORF">UU13_C0017G0001</name>
</gene>
<name>A0A0G0VD48_9BACT</name>
<dbReference type="GO" id="GO:0031410">
    <property type="term" value="C:cytoplasmic vesicle"/>
    <property type="evidence" value="ECO:0007669"/>
    <property type="project" value="TreeGrafter"/>
</dbReference>
<evidence type="ECO:0000313" key="2">
    <source>
        <dbReference type="EMBL" id="KKR69985.1"/>
    </source>
</evidence>
<organism evidence="2 3">
    <name type="scientific">Candidatus Nomurabacteria bacterium GW2011_GWB1_40_7</name>
    <dbReference type="NCBI Taxonomy" id="1618744"/>
    <lineage>
        <taxon>Bacteria</taxon>
        <taxon>Candidatus Nomuraibacteriota</taxon>
    </lineage>
</organism>
<evidence type="ECO:0000259" key="1">
    <source>
        <dbReference type="Pfam" id="PF18998"/>
    </source>
</evidence>
<dbReference type="InterPro" id="IPR044060">
    <property type="entry name" value="Bacterial_rp_domain"/>
</dbReference>
<dbReference type="Proteomes" id="UP000034452">
    <property type="component" value="Unassembled WGS sequence"/>
</dbReference>
<dbReference type="SUPFAM" id="SSF49299">
    <property type="entry name" value="PKD domain"/>
    <property type="match status" value="1"/>
</dbReference>
<dbReference type="AlphaFoldDB" id="A0A0G0VD48"/>
<dbReference type="InterPro" id="IPR035986">
    <property type="entry name" value="PKD_dom_sf"/>
</dbReference>
<dbReference type="PANTHER" id="PTHR46182:SF2">
    <property type="entry name" value="FI19480P1"/>
    <property type="match status" value="1"/>
</dbReference>
<accession>A0A0G0VD48</accession>
<dbReference type="Gene3D" id="2.60.40.10">
    <property type="entry name" value="Immunoglobulins"/>
    <property type="match status" value="1"/>
</dbReference>
<dbReference type="GO" id="GO:0016020">
    <property type="term" value="C:membrane"/>
    <property type="evidence" value="ECO:0007669"/>
    <property type="project" value="TreeGrafter"/>
</dbReference>
<dbReference type="PATRIC" id="fig|1618744.3.peg.511"/>
<comment type="caution">
    <text evidence="2">The sequence shown here is derived from an EMBL/GenBank/DDBJ whole genome shotgun (WGS) entry which is preliminary data.</text>
</comment>
<sequence length="453" mass="46354">MKNYFHSRFFVLVFLSIIIIGGFYFNPTPASAVCNEPNYVPAEITGFTVNLDANGNQLSTSGTYKKAVQAETSGQGGCYFRYFGVPNIAIGGTSISVAPTPSCSGNINCTFSQNINVSSLPNGTYNALFTVTGDGQIDDSENETFVIARPVNLPPIVNAGLDKTITLPTNSVSVTGTASDSDGTVVGTNWTKVFGPADALVSFTSPNNLATTINGLTVAGTYRFWLTAIDNLGATNFDEMQVTVLPAVSPTYALTIASTNPSTGVAMTSIIPTGTGGGTGTPYTWTYDSGTSVSVTAPGTVGGNTLNWAGCGSVSGSTCVVAMNSAKTVTANYAGPITYTLNVNKSGTGTGTVTSNETPPLINCGTDCSEIYSQGANVDLVADEIGSSTFAGWSGACSGSNPCALQMLSSKNVTATFNASVNPNPLSVSVSPDTYSSTLSGGVSPSVSAVYTL</sequence>